<gene>
    <name evidence="3" type="ORF">CGGC5_v011841</name>
</gene>
<evidence type="ECO:0000256" key="2">
    <source>
        <dbReference type="SAM" id="SignalP"/>
    </source>
</evidence>
<feature type="region of interest" description="Disordered" evidence="1">
    <location>
        <begin position="70"/>
        <end position="92"/>
    </location>
</feature>
<keyword evidence="4" id="KW-1185">Reference proteome</keyword>
<evidence type="ECO:0000313" key="3">
    <source>
        <dbReference type="EMBL" id="KAF4479647.1"/>
    </source>
</evidence>
<feature type="chain" id="PRO_5029580091" evidence="2">
    <location>
        <begin position="22"/>
        <end position="92"/>
    </location>
</feature>
<feature type="signal peptide" evidence="2">
    <location>
        <begin position="1"/>
        <end position="21"/>
    </location>
</feature>
<organism evidence="3 4">
    <name type="scientific">Colletotrichum fructicola (strain Nara gc5)</name>
    <name type="common">Anthracnose fungus</name>
    <name type="synonym">Colletotrichum gloeosporioides (strain Nara gc5)</name>
    <dbReference type="NCBI Taxonomy" id="1213859"/>
    <lineage>
        <taxon>Eukaryota</taxon>
        <taxon>Fungi</taxon>
        <taxon>Dikarya</taxon>
        <taxon>Ascomycota</taxon>
        <taxon>Pezizomycotina</taxon>
        <taxon>Sordariomycetes</taxon>
        <taxon>Hypocreomycetidae</taxon>
        <taxon>Glomerellales</taxon>
        <taxon>Glomerellaceae</taxon>
        <taxon>Colletotrichum</taxon>
        <taxon>Colletotrichum gloeosporioides species complex</taxon>
    </lineage>
</organism>
<accession>A0A7J6ITK0</accession>
<dbReference type="InParanoid" id="A0A7J6ITK0"/>
<dbReference type="Proteomes" id="UP000011096">
    <property type="component" value="Unassembled WGS sequence"/>
</dbReference>
<comment type="caution">
    <text evidence="3">The sequence shown here is derived from an EMBL/GenBank/DDBJ whole genome shotgun (WGS) entry which is preliminary data.</text>
</comment>
<evidence type="ECO:0000313" key="4">
    <source>
        <dbReference type="Proteomes" id="UP000011096"/>
    </source>
</evidence>
<reference evidence="3 4" key="1">
    <citation type="submission" date="2012-08" db="EMBL/GenBank/DDBJ databases">
        <authorList>
            <person name="Gan P.H.P."/>
            <person name="Ikeda K."/>
            <person name="Irieda H."/>
            <person name="Narusaka M."/>
            <person name="O'Connell R.J."/>
            <person name="Narusaka Y."/>
            <person name="Takano Y."/>
            <person name="Kubo Y."/>
            <person name="Shirasu K."/>
        </authorList>
    </citation>
    <scope>NUCLEOTIDE SEQUENCE [LARGE SCALE GENOMIC DNA]</scope>
    <source>
        <strain evidence="3 4">Nara gc5</strain>
    </source>
</reference>
<sequence>MGTKLAIFVCGQICFWHTSLAGDISKTLGAFSMLLDHLAYGACDSSFSRLTEFTDATRPVAPDQKIRLTQRNDSLGHIDISSPTPPRGVLLR</sequence>
<name>A0A7J6ITK0_COLFN</name>
<dbReference type="GeneID" id="90980186"/>
<dbReference type="EMBL" id="ANPB02000007">
    <property type="protein sequence ID" value="KAF4479647.1"/>
    <property type="molecule type" value="Genomic_DNA"/>
</dbReference>
<protein>
    <submittedName>
        <fullName evidence="3">Uncharacterized protein</fullName>
    </submittedName>
</protein>
<evidence type="ECO:0000256" key="1">
    <source>
        <dbReference type="SAM" id="MobiDB-lite"/>
    </source>
</evidence>
<dbReference type="AlphaFoldDB" id="A0A7J6ITK0"/>
<dbReference type="RefSeq" id="XP_066008019.1">
    <property type="nucleotide sequence ID" value="XM_066152605.1"/>
</dbReference>
<proteinExistence type="predicted"/>
<keyword evidence="2" id="KW-0732">Signal</keyword>
<reference evidence="3 4" key="2">
    <citation type="submission" date="2020-04" db="EMBL/GenBank/DDBJ databases">
        <title>Genome sequencing and assembly of multiple isolates from the Colletotrichum gloeosporioides species complex.</title>
        <authorList>
            <person name="Gan P."/>
            <person name="Shirasu K."/>
        </authorList>
    </citation>
    <scope>NUCLEOTIDE SEQUENCE [LARGE SCALE GENOMIC DNA]</scope>
    <source>
        <strain evidence="3 4">Nara gc5</strain>
    </source>
</reference>